<dbReference type="Proteomes" id="UP001165064">
    <property type="component" value="Unassembled WGS sequence"/>
</dbReference>
<gene>
    <name evidence="1" type="ORF">Amon02_000142400</name>
</gene>
<name>A0ACB5SUT2_AMBMO</name>
<evidence type="ECO:0000313" key="1">
    <source>
        <dbReference type="EMBL" id="GME73500.1"/>
    </source>
</evidence>
<keyword evidence="2" id="KW-1185">Reference proteome</keyword>
<protein>
    <submittedName>
        <fullName evidence="1">Unnamed protein product</fullName>
    </submittedName>
</protein>
<organism evidence="1 2">
    <name type="scientific">Ambrosiozyma monospora</name>
    <name type="common">Yeast</name>
    <name type="synonym">Endomycopsis monosporus</name>
    <dbReference type="NCBI Taxonomy" id="43982"/>
    <lineage>
        <taxon>Eukaryota</taxon>
        <taxon>Fungi</taxon>
        <taxon>Dikarya</taxon>
        <taxon>Ascomycota</taxon>
        <taxon>Saccharomycotina</taxon>
        <taxon>Pichiomycetes</taxon>
        <taxon>Pichiales</taxon>
        <taxon>Pichiaceae</taxon>
        <taxon>Ambrosiozyma</taxon>
    </lineage>
</organism>
<evidence type="ECO:0000313" key="2">
    <source>
        <dbReference type="Proteomes" id="UP001165064"/>
    </source>
</evidence>
<accession>A0ACB5SUT2</accession>
<sequence length="214" mass="24268">MQSPYYPAGPYIPYGAPAYNSYIPQPIAPTDKKAREALLTTLANQIDYYFSAENLLKDIYLRKNMNDHGFLPLSVISSFHRVVGLTYGQIVLILECLPKCKNLEYGTIEEFDETKFRTLDSKDDCTLPFQTYKFRAAEDPLKWVLPEDQRLKHGKDQSIPAVTKRYQEPEAAKEEEKVNGTATEEKKTVEDPKAEVAPAAAEKPNTTEEVKAEN</sequence>
<reference evidence="1" key="1">
    <citation type="submission" date="2023-04" db="EMBL/GenBank/DDBJ databases">
        <title>Ambrosiozyma monospora NBRC 10751.</title>
        <authorList>
            <person name="Ichikawa N."/>
            <person name="Sato H."/>
            <person name="Tonouchi N."/>
        </authorList>
    </citation>
    <scope>NUCLEOTIDE SEQUENCE</scope>
    <source>
        <strain evidence="1">NBRC 10751</strain>
    </source>
</reference>
<comment type="caution">
    <text evidence="1">The sequence shown here is derived from an EMBL/GenBank/DDBJ whole genome shotgun (WGS) entry which is preliminary data.</text>
</comment>
<proteinExistence type="predicted"/>
<dbReference type="EMBL" id="BSXS01000688">
    <property type="protein sequence ID" value="GME73500.1"/>
    <property type="molecule type" value="Genomic_DNA"/>
</dbReference>